<dbReference type="EMBL" id="CATOUU010000056">
    <property type="protein sequence ID" value="CAI9914762.1"/>
    <property type="molecule type" value="Genomic_DNA"/>
</dbReference>
<comment type="caution">
    <text evidence="2">The sequence shown here is derived from an EMBL/GenBank/DDBJ whole genome shotgun (WGS) entry which is preliminary data.</text>
</comment>
<reference evidence="2" key="1">
    <citation type="submission" date="2023-06" db="EMBL/GenBank/DDBJ databases">
        <authorList>
            <person name="Kurt Z."/>
        </authorList>
    </citation>
    <scope>NUCLEOTIDE SEQUENCE</scope>
</reference>
<evidence type="ECO:0000313" key="4">
    <source>
        <dbReference type="EMBL" id="CAL6055232.1"/>
    </source>
</evidence>
<sequence length="106" mass="12006">MHAEGRLPVQINYAVKMQTCGCLMHFIHAQRDILSISSGRVIESVKAEHNRSGVFIYITQNAPLSAQTHNRACEFLVLNYSRNIYSCIKSKKSIRRQADIEAKVVT</sequence>
<evidence type="ECO:0000313" key="3">
    <source>
        <dbReference type="EMBL" id="CAI9914762.1"/>
    </source>
</evidence>
<reference evidence="4 7" key="2">
    <citation type="submission" date="2024-07" db="EMBL/GenBank/DDBJ databases">
        <authorList>
            <person name="Akdeniz Z."/>
        </authorList>
    </citation>
    <scope>NUCLEOTIDE SEQUENCE [LARGE SCALE GENOMIC DNA]</scope>
</reference>
<accession>A0AA86N8E8</accession>
<dbReference type="Proteomes" id="UP001642409">
    <property type="component" value="Unassembled WGS sequence"/>
</dbReference>
<dbReference type="EMBL" id="CAXDID020000205">
    <property type="protein sequence ID" value="CAL6055236.1"/>
    <property type="molecule type" value="Genomic_DNA"/>
</dbReference>
<dbReference type="EMBL" id="CATOUU010000056">
    <property type="protein sequence ID" value="CAI9914760.1"/>
    <property type="molecule type" value="Genomic_DNA"/>
</dbReference>
<evidence type="ECO:0000313" key="2">
    <source>
        <dbReference type="EMBL" id="CAI9914760.1"/>
    </source>
</evidence>
<evidence type="ECO:0000313" key="5">
    <source>
        <dbReference type="EMBL" id="CAL6055236.1"/>
    </source>
</evidence>
<gene>
    <name evidence="1" type="ORF">HINF_LOCUS2403</name>
    <name evidence="2" type="ORF">HINF_LOCUS2405</name>
    <name evidence="3" type="ORF">HINF_LOCUS2407</name>
    <name evidence="4" type="ORF">HINF_LOCUS46446</name>
    <name evidence="5" type="ORF">HINF_LOCUS46448</name>
    <name evidence="6" type="ORF">HINF_LOCUS46450</name>
</gene>
<dbReference type="EMBL" id="CAXDID020000205">
    <property type="protein sequence ID" value="CAL6055240.1"/>
    <property type="molecule type" value="Genomic_DNA"/>
</dbReference>
<dbReference type="AlphaFoldDB" id="A0AA86N8E8"/>
<proteinExistence type="predicted"/>
<evidence type="ECO:0000313" key="7">
    <source>
        <dbReference type="Proteomes" id="UP001642409"/>
    </source>
</evidence>
<protein>
    <submittedName>
        <fullName evidence="4">Hypothetical_protein</fullName>
    </submittedName>
</protein>
<dbReference type="EMBL" id="CAXDID020000205">
    <property type="protein sequence ID" value="CAL6055232.1"/>
    <property type="molecule type" value="Genomic_DNA"/>
</dbReference>
<evidence type="ECO:0000313" key="1">
    <source>
        <dbReference type="EMBL" id="CAI9914758.1"/>
    </source>
</evidence>
<name>A0AA86N8E8_9EUKA</name>
<evidence type="ECO:0000313" key="6">
    <source>
        <dbReference type="EMBL" id="CAL6055240.1"/>
    </source>
</evidence>
<organism evidence="2">
    <name type="scientific">Hexamita inflata</name>
    <dbReference type="NCBI Taxonomy" id="28002"/>
    <lineage>
        <taxon>Eukaryota</taxon>
        <taxon>Metamonada</taxon>
        <taxon>Diplomonadida</taxon>
        <taxon>Hexamitidae</taxon>
        <taxon>Hexamitinae</taxon>
        <taxon>Hexamita</taxon>
    </lineage>
</organism>
<dbReference type="EMBL" id="CATOUU010000056">
    <property type="protein sequence ID" value="CAI9914758.1"/>
    <property type="molecule type" value="Genomic_DNA"/>
</dbReference>
<keyword evidence="7" id="KW-1185">Reference proteome</keyword>